<evidence type="ECO:0000313" key="3">
    <source>
        <dbReference type="Proteomes" id="UP000825935"/>
    </source>
</evidence>
<gene>
    <name evidence="2" type="ORF">KP509_19G063400</name>
</gene>
<keyword evidence="3" id="KW-1185">Reference proteome</keyword>
<dbReference type="EMBL" id="CM035424">
    <property type="protein sequence ID" value="KAH7352774.1"/>
    <property type="molecule type" value="Genomic_DNA"/>
</dbReference>
<accession>A0A8T2SPH9</accession>
<name>A0A8T2SPH9_CERRI</name>
<sequence>MFIHFASIISSWLTSSRAASQSLRKRMLSILSFHKSKPLPSRHLISNKFLTLEKVEA</sequence>
<feature type="signal peptide" evidence="1">
    <location>
        <begin position="1"/>
        <end position="18"/>
    </location>
</feature>
<organism evidence="2 3">
    <name type="scientific">Ceratopteris richardii</name>
    <name type="common">Triangle waterfern</name>
    <dbReference type="NCBI Taxonomy" id="49495"/>
    <lineage>
        <taxon>Eukaryota</taxon>
        <taxon>Viridiplantae</taxon>
        <taxon>Streptophyta</taxon>
        <taxon>Embryophyta</taxon>
        <taxon>Tracheophyta</taxon>
        <taxon>Polypodiopsida</taxon>
        <taxon>Polypodiidae</taxon>
        <taxon>Polypodiales</taxon>
        <taxon>Pteridineae</taxon>
        <taxon>Pteridaceae</taxon>
        <taxon>Parkerioideae</taxon>
        <taxon>Ceratopteris</taxon>
    </lineage>
</organism>
<evidence type="ECO:0000313" key="2">
    <source>
        <dbReference type="EMBL" id="KAH7352774.1"/>
    </source>
</evidence>
<keyword evidence="1" id="KW-0732">Signal</keyword>
<comment type="caution">
    <text evidence="2">The sequence shown here is derived from an EMBL/GenBank/DDBJ whole genome shotgun (WGS) entry which is preliminary data.</text>
</comment>
<dbReference type="AlphaFoldDB" id="A0A8T2SPH9"/>
<reference evidence="2" key="1">
    <citation type="submission" date="2021-08" db="EMBL/GenBank/DDBJ databases">
        <title>WGS assembly of Ceratopteris richardii.</title>
        <authorList>
            <person name="Marchant D.B."/>
            <person name="Chen G."/>
            <person name="Jenkins J."/>
            <person name="Shu S."/>
            <person name="Leebens-Mack J."/>
            <person name="Grimwood J."/>
            <person name="Schmutz J."/>
            <person name="Soltis P."/>
            <person name="Soltis D."/>
            <person name="Chen Z.-H."/>
        </authorList>
    </citation>
    <scope>NUCLEOTIDE SEQUENCE</scope>
    <source>
        <strain evidence="2">Whitten #5841</strain>
        <tissue evidence="2">Leaf</tissue>
    </source>
</reference>
<protein>
    <submittedName>
        <fullName evidence="2">Uncharacterized protein</fullName>
    </submittedName>
</protein>
<proteinExistence type="predicted"/>
<feature type="chain" id="PRO_5035802170" evidence="1">
    <location>
        <begin position="19"/>
        <end position="57"/>
    </location>
</feature>
<dbReference type="Proteomes" id="UP000825935">
    <property type="component" value="Chromosome 19"/>
</dbReference>
<evidence type="ECO:0000256" key="1">
    <source>
        <dbReference type="SAM" id="SignalP"/>
    </source>
</evidence>